<keyword evidence="2" id="KW-0813">Transport</keyword>
<comment type="caution">
    <text evidence="5">The sequence shown here is derived from an EMBL/GenBank/DDBJ whole genome shotgun (WGS) entry which is preliminary data.</text>
</comment>
<feature type="chain" id="PRO_5047107079" evidence="4">
    <location>
        <begin position="27"/>
        <end position="436"/>
    </location>
</feature>
<evidence type="ECO:0000256" key="1">
    <source>
        <dbReference type="ARBA" id="ARBA00008520"/>
    </source>
</evidence>
<proteinExistence type="inferred from homology"/>
<evidence type="ECO:0000313" key="5">
    <source>
        <dbReference type="EMBL" id="MFC4769784.1"/>
    </source>
</evidence>
<dbReference type="InterPro" id="IPR006061">
    <property type="entry name" value="SBP_1_CS"/>
</dbReference>
<dbReference type="PROSITE" id="PS01037">
    <property type="entry name" value="SBP_BACTERIAL_1"/>
    <property type="match status" value="1"/>
</dbReference>
<feature type="signal peptide" evidence="4">
    <location>
        <begin position="1"/>
        <end position="26"/>
    </location>
</feature>
<evidence type="ECO:0000256" key="2">
    <source>
        <dbReference type="ARBA" id="ARBA00022448"/>
    </source>
</evidence>
<protein>
    <submittedName>
        <fullName evidence="5">ABC transporter substrate-binding protein</fullName>
    </submittedName>
</protein>
<dbReference type="InterPro" id="IPR050490">
    <property type="entry name" value="Bact_solute-bd_prot1"/>
</dbReference>
<organism evidence="5 6">
    <name type="scientific">Effusibacillus consociatus</name>
    <dbReference type="NCBI Taxonomy" id="1117041"/>
    <lineage>
        <taxon>Bacteria</taxon>
        <taxon>Bacillati</taxon>
        <taxon>Bacillota</taxon>
        <taxon>Bacilli</taxon>
        <taxon>Bacillales</taxon>
        <taxon>Alicyclobacillaceae</taxon>
        <taxon>Effusibacillus</taxon>
    </lineage>
</organism>
<gene>
    <name evidence="5" type="ORF">ACFO8Q_20965</name>
</gene>
<sequence length="436" mass="47322">MKKLRVLSTAVLSLAFLLSGCGPSSQQGQSSATNENGPVKITLLNTKGEIEAQMEAVAKVFNQQNPGINLQVIPAAAGQSPFEKVSAMYASGNAPTISMVDPSDVKKFKDKALDLSGEKWVKDAVDGSLDAAKDDGKILGFPFAVEGYGLIYNKQVLDKAVGGNFDPSSIKTRSDLEALLKKIQATGVASNLQSPMDWSLAAHFLPIAYSAQSKNPQDIDKFLEGLKGGKEDLSKNQVFSGLMDTFDLLKENNISKKDPLSGTYEQGPEMVGKGKVGLWFMGNWAWPQIKGFDTASGNYGFLPVPVSNNANDYGNSQIPAGVTKRLIVDKQQSSLEQQAAAKKFLEWLVYNNSGQDFLVNQANIIPAFKNITLQPQDPLAKSIVQYMNKKATMQAMTTLPPDHWSQLGASMQKYLSGKIDKAGLINEIQAYWKNVK</sequence>
<keyword evidence="3 4" id="KW-0732">Signal</keyword>
<dbReference type="PROSITE" id="PS51257">
    <property type="entry name" value="PROKAR_LIPOPROTEIN"/>
    <property type="match status" value="1"/>
</dbReference>
<evidence type="ECO:0000256" key="3">
    <source>
        <dbReference type="ARBA" id="ARBA00022729"/>
    </source>
</evidence>
<dbReference type="Proteomes" id="UP001596002">
    <property type="component" value="Unassembled WGS sequence"/>
</dbReference>
<evidence type="ECO:0000256" key="4">
    <source>
        <dbReference type="SAM" id="SignalP"/>
    </source>
</evidence>
<accession>A0ABV9Q7F5</accession>
<evidence type="ECO:0000313" key="6">
    <source>
        <dbReference type="Proteomes" id="UP001596002"/>
    </source>
</evidence>
<name>A0ABV9Q7F5_9BACL</name>
<dbReference type="InterPro" id="IPR006059">
    <property type="entry name" value="SBP"/>
</dbReference>
<comment type="similarity">
    <text evidence="1">Belongs to the bacterial solute-binding protein 1 family.</text>
</comment>
<dbReference type="PANTHER" id="PTHR43649">
    <property type="entry name" value="ARABINOSE-BINDING PROTEIN-RELATED"/>
    <property type="match status" value="1"/>
</dbReference>
<dbReference type="Gene3D" id="3.40.190.10">
    <property type="entry name" value="Periplasmic binding protein-like II"/>
    <property type="match status" value="2"/>
</dbReference>
<dbReference type="EMBL" id="JBHSHC010000143">
    <property type="protein sequence ID" value="MFC4769784.1"/>
    <property type="molecule type" value="Genomic_DNA"/>
</dbReference>
<dbReference type="Pfam" id="PF13416">
    <property type="entry name" value="SBP_bac_8"/>
    <property type="match status" value="1"/>
</dbReference>
<dbReference type="PANTHER" id="PTHR43649:SF34">
    <property type="entry name" value="ABC TRANSPORTER PERIPLASMIC-BINDING PROTEIN YCJN-RELATED"/>
    <property type="match status" value="1"/>
</dbReference>
<dbReference type="SUPFAM" id="SSF53850">
    <property type="entry name" value="Periplasmic binding protein-like II"/>
    <property type="match status" value="1"/>
</dbReference>
<dbReference type="RefSeq" id="WP_380028695.1">
    <property type="nucleotide sequence ID" value="NZ_JBHSHC010000143.1"/>
</dbReference>
<keyword evidence="6" id="KW-1185">Reference proteome</keyword>
<reference evidence="6" key="1">
    <citation type="journal article" date="2019" name="Int. J. Syst. Evol. Microbiol.">
        <title>The Global Catalogue of Microorganisms (GCM) 10K type strain sequencing project: providing services to taxonomists for standard genome sequencing and annotation.</title>
        <authorList>
            <consortium name="The Broad Institute Genomics Platform"/>
            <consortium name="The Broad Institute Genome Sequencing Center for Infectious Disease"/>
            <person name="Wu L."/>
            <person name="Ma J."/>
        </authorList>
    </citation>
    <scope>NUCLEOTIDE SEQUENCE [LARGE SCALE GENOMIC DNA]</scope>
    <source>
        <strain evidence="6">WYCCWR 12678</strain>
    </source>
</reference>